<evidence type="ECO:0000313" key="1">
    <source>
        <dbReference type="EMBL" id="KRX50091.1"/>
    </source>
</evidence>
<dbReference type="AlphaFoldDB" id="A0A0V0UG42"/>
<protein>
    <submittedName>
        <fullName evidence="1">Uncharacterized protein</fullName>
    </submittedName>
</protein>
<evidence type="ECO:0000313" key="2">
    <source>
        <dbReference type="Proteomes" id="UP000055048"/>
    </source>
</evidence>
<gene>
    <name evidence="1" type="ORF">T05_15750</name>
</gene>
<keyword evidence="2" id="KW-1185">Reference proteome</keyword>
<name>A0A0V0UG42_9BILA</name>
<dbReference type="EMBL" id="JYDJ01000009">
    <property type="protein sequence ID" value="KRX50091.1"/>
    <property type="molecule type" value="Genomic_DNA"/>
</dbReference>
<sequence>MNLILSAITFSIISMPYSDPVLLYFVSTTFVSSASEAIKNHDSNQSSLISRVFMLCYVG</sequence>
<comment type="caution">
    <text evidence="1">The sequence shown here is derived from an EMBL/GenBank/DDBJ whole genome shotgun (WGS) entry which is preliminary data.</text>
</comment>
<dbReference type="Proteomes" id="UP000055048">
    <property type="component" value="Unassembled WGS sequence"/>
</dbReference>
<proteinExistence type="predicted"/>
<reference evidence="1 2" key="1">
    <citation type="submission" date="2015-01" db="EMBL/GenBank/DDBJ databases">
        <title>Evolution of Trichinella species and genotypes.</title>
        <authorList>
            <person name="Korhonen P.K."/>
            <person name="Edoardo P."/>
            <person name="Giuseppe L.R."/>
            <person name="Gasser R.B."/>
        </authorList>
    </citation>
    <scope>NUCLEOTIDE SEQUENCE [LARGE SCALE GENOMIC DNA]</scope>
    <source>
        <strain evidence="1">ISS417</strain>
    </source>
</reference>
<organism evidence="1 2">
    <name type="scientific">Trichinella murrelli</name>
    <dbReference type="NCBI Taxonomy" id="144512"/>
    <lineage>
        <taxon>Eukaryota</taxon>
        <taxon>Metazoa</taxon>
        <taxon>Ecdysozoa</taxon>
        <taxon>Nematoda</taxon>
        <taxon>Enoplea</taxon>
        <taxon>Dorylaimia</taxon>
        <taxon>Trichinellida</taxon>
        <taxon>Trichinellidae</taxon>
        <taxon>Trichinella</taxon>
    </lineage>
</organism>
<accession>A0A0V0UG42</accession>